<dbReference type="PANTHER" id="PTHR13504">
    <property type="entry name" value="FIDO DOMAIN-CONTAINING PROTEIN DDB_G0283145"/>
    <property type="match status" value="1"/>
</dbReference>
<protein>
    <recommendedName>
        <fullName evidence="3">Fido domain-containing protein</fullName>
    </recommendedName>
</protein>
<keyword evidence="5" id="KW-1185">Reference proteome</keyword>
<evidence type="ECO:0000256" key="2">
    <source>
        <dbReference type="PIRSR" id="PIRSR640198-2"/>
    </source>
</evidence>
<sequence length="261" mass="30674">MPELQLLSSAYFEDYKKSLKTNFKEAFSSIQSKPMDSDAFKYYNSIAVAYSSRIEGEKMEAEEYLKHKSLSIELSEYLVERPDDLYEAYLFAQKEKLKFDNFFKAHSILSKSLLPKDQQGRMRFGQKAISTKKDGKITYEACQASDIPAEFRKLFEDIDYLLKKELTLEESFYYASYIHLVFVKIHPFNDGNGRSARLLEKWFLSRKLDIAVWSINSEKYYHDHLSEYYKNLEYVGFFYENLDYGKANAFLGMLAEAVAYE</sequence>
<evidence type="ECO:0000256" key="1">
    <source>
        <dbReference type="PIRSR" id="PIRSR640198-1"/>
    </source>
</evidence>
<feature type="binding site" evidence="2">
    <location>
        <begin position="190"/>
        <end position="197"/>
    </location>
    <ligand>
        <name>ATP</name>
        <dbReference type="ChEBI" id="CHEBI:30616"/>
    </ligand>
</feature>
<evidence type="ECO:0000259" key="3">
    <source>
        <dbReference type="PROSITE" id="PS51459"/>
    </source>
</evidence>
<proteinExistence type="predicted"/>
<dbReference type="AlphaFoldDB" id="A0A3P3W1X1"/>
<gene>
    <name evidence="4" type="ORF">EG849_13805</name>
</gene>
<dbReference type="PANTHER" id="PTHR13504:SF38">
    <property type="entry name" value="FIDO DOMAIN-CONTAINING PROTEIN"/>
    <property type="match status" value="1"/>
</dbReference>
<dbReference type="EMBL" id="RQVR01000020">
    <property type="protein sequence ID" value="RRJ89035.1"/>
    <property type="molecule type" value="Genomic_DNA"/>
</dbReference>
<dbReference type="Gene3D" id="1.10.3290.10">
    <property type="entry name" value="Fido-like domain"/>
    <property type="match status" value="1"/>
</dbReference>
<dbReference type="InterPro" id="IPR003812">
    <property type="entry name" value="Fido"/>
</dbReference>
<dbReference type="InterPro" id="IPR036597">
    <property type="entry name" value="Fido-like_dom_sf"/>
</dbReference>
<dbReference type="PROSITE" id="PS51459">
    <property type="entry name" value="FIDO"/>
    <property type="match status" value="1"/>
</dbReference>
<accession>A0A3P3W1X1</accession>
<evidence type="ECO:0000313" key="5">
    <source>
        <dbReference type="Proteomes" id="UP000271937"/>
    </source>
</evidence>
<keyword evidence="2" id="KW-0067">ATP-binding</keyword>
<dbReference type="SUPFAM" id="SSF140931">
    <property type="entry name" value="Fic-like"/>
    <property type="match status" value="1"/>
</dbReference>
<dbReference type="RefSeq" id="WP_125013753.1">
    <property type="nucleotide sequence ID" value="NZ_RQVR01000020.1"/>
</dbReference>
<dbReference type="OrthoDB" id="9814400at2"/>
<dbReference type="Proteomes" id="UP000271937">
    <property type="component" value="Unassembled WGS sequence"/>
</dbReference>
<evidence type="ECO:0000313" key="4">
    <source>
        <dbReference type="EMBL" id="RRJ89035.1"/>
    </source>
</evidence>
<reference evidence="4 5" key="1">
    <citation type="submission" date="2018-11" db="EMBL/GenBank/DDBJ databases">
        <title>Flavobacterium sp. nov., YIM 102600 draft genome.</title>
        <authorList>
            <person name="Li G."/>
            <person name="Jiang Y."/>
        </authorList>
    </citation>
    <scope>NUCLEOTIDE SEQUENCE [LARGE SCALE GENOMIC DNA]</scope>
    <source>
        <strain evidence="4 5">YIM 102600</strain>
    </source>
</reference>
<feature type="domain" description="Fido" evidence="3">
    <location>
        <begin position="97"/>
        <end position="240"/>
    </location>
</feature>
<organism evidence="4 5">
    <name type="scientific">Flavobacterium macacae</name>
    <dbReference type="NCBI Taxonomy" id="2488993"/>
    <lineage>
        <taxon>Bacteria</taxon>
        <taxon>Pseudomonadati</taxon>
        <taxon>Bacteroidota</taxon>
        <taxon>Flavobacteriia</taxon>
        <taxon>Flavobacteriales</taxon>
        <taxon>Flavobacteriaceae</taxon>
        <taxon>Flavobacterium</taxon>
    </lineage>
</organism>
<feature type="active site" evidence="1">
    <location>
        <position position="186"/>
    </location>
</feature>
<dbReference type="InterPro" id="IPR040198">
    <property type="entry name" value="Fido_containing"/>
</dbReference>
<name>A0A3P3W1X1_9FLAO</name>
<dbReference type="GO" id="GO:0005524">
    <property type="term" value="F:ATP binding"/>
    <property type="evidence" value="ECO:0007669"/>
    <property type="project" value="UniProtKB-KW"/>
</dbReference>
<dbReference type="Pfam" id="PF02661">
    <property type="entry name" value="Fic"/>
    <property type="match status" value="1"/>
</dbReference>
<keyword evidence="2" id="KW-0547">Nucleotide-binding</keyword>
<comment type="caution">
    <text evidence="4">The sequence shown here is derived from an EMBL/GenBank/DDBJ whole genome shotgun (WGS) entry which is preliminary data.</text>
</comment>